<keyword evidence="6 11" id="KW-0375">Hydrogen ion transport</keyword>
<dbReference type="GO" id="GO:0045259">
    <property type="term" value="C:proton-transporting ATP synthase complex"/>
    <property type="evidence" value="ECO:0007669"/>
    <property type="project" value="UniProtKB-KW"/>
</dbReference>
<gene>
    <name evidence="11" type="primary">atpB</name>
    <name evidence="13" type="ORF">TALK_13760</name>
</gene>
<keyword evidence="4 11" id="KW-0138">CF(0)</keyword>
<dbReference type="HAMAP" id="MF_01393">
    <property type="entry name" value="ATP_synth_a_bact"/>
    <property type="match status" value="1"/>
</dbReference>
<dbReference type="RefSeq" id="WP_085619712.1">
    <property type="nucleotide sequence ID" value="NZ_CAXBPE010000002.1"/>
</dbReference>
<evidence type="ECO:0000256" key="12">
    <source>
        <dbReference type="RuleBase" id="RU000483"/>
    </source>
</evidence>
<keyword evidence="7 11" id="KW-1133">Transmembrane helix</keyword>
<comment type="similarity">
    <text evidence="2 11 12">Belongs to the ATPase A chain family.</text>
</comment>
<dbReference type="SUPFAM" id="SSF81336">
    <property type="entry name" value="F1F0 ATP synthase subunit A"/>
    <property type="match status" value="1"/>
</dbReference>
<dbReference type="PANTHER" id="PTHR11410">
    <property type="entry name" value="ATP SYNTHASE SUBUNIT A"/>
    <property type="match status" value="1"/>
</dbReference>
<dbReference type="Gene3D" id="1.20.120.220">
    <property type="entry name" value="ATP synthase, F0 complex, subunit A"/>
    <property type="match status" value="1"/>
</dbReference>
<evidence type="ECO:0000256" key="4">
    <source>
        <dbReference type="ARBA" id="ARBA00022547"/>
    </source>
</evidence>
<protein>
    <recommendedName>
        <fullName evidence="11 12">ATP synthase subunit a</fullName>
    </recommendedName>
    <alternativeName>
        <fullName evidence="11">ATP synthase F0 sector subunit a</fullName>
    </alternativeName>
    <alternativeName>
        <fullName evidence="11">F-ATPase subunit 6</fullName>
    </alternativeName>
</protein>
<dbReference type="InterPro" id="IPR035908">
    <property type="entry name" value="F0_ATP_A_sf"/>
</dbReference>
<feature type="transmembrane region" description="Helical" evidence="11">
    <location>
        <begin position="143"/>
        <end position="164"/>
    </location>
</feature>
<keyword evidence="8 11" id="KW-0406">Ion transport</keyword>
<evidence type="ECO:0000256" key="5">
    <source>
        <dbReference type="ARBA" id="ARBA00022692"/>
    </source>
</evidence>
<keyword evidence="3 11" id="KW-0813">Transport</keyword>
<comment type="caution">
    <text evidence="13">The sequence shown here is derived from an EMBL/GenBank/DDBJ whole genome shotgun (WGS) entry which is preliminary data.</text>
</comment>
<dbReference type="NCBIfam" id="TIGR01131">
    <property type="entry name" value="ATP_synt_6_or_A"/>
    <property type="match status" value="1"/>
</dbReference>
<keyword evidence="5 11" id="KW-0812">Transmembrane</keyword>
<keyword evidence="14" id="KW-1185">Reference proteome</keyword>
<dbReference type="GO" id="GO:0005886">
    <property type="term" value="C:plasma membrane"/>
    <property type="evidence" value="ECO:0007669"/>
    <property type="project" value="UniProtKB-SubCell"/>
</dbReference>
<evidence type="ECO:0000256" key="10">
    <source>
        <dbReference type="ARBA" id="ARBA00023310"/>
    </source>
</evidence>
<dbReference type="PRINTS" id="PR00123">
    <property type="entry name" value="ATPASEA"/>
</dbReference>
<dbReference type="Pfam" id="PF00119">
    <property type="entry name" value="ATP-synt_A"/>
    <property type="match status" value="1"/>
</dbReference>
<comment type="subcellular location">
    <subcellularLocation>
        <location evidence="11 12">Cell membrane</location>
        <topology evidence="11 12">Multi-pass membrane protein</topology>
    </subcellularLocation>
    <subcellularLocation>
        <location evidence="1">Membrane</location>
        <topology evidence="1">Multi-pass membrane protein</topology>
    </subcellularLocation>
</comment>
<feature type="transmembrane region" description="Helical" evidence="11">
    <location>
        <begin position="184"/>
        <end position="208"/>
    </location>
</feature>
<dbReference type="STRING" id="1293890.TALK_13760"/>
<dbReference type="InterPro" id="IPR023011">
    <property type="entry name" value="ATP_synth_F0_asu_AS"/>
</dbReference>
<dbReference type="AlphaFoldDB" id="A0A1Y2LC82"/>
<dbReference type="CDD" id="cd00310">
    <property type="entry name" value="ATP-synt_Fo_a_6"/>
    <property type="match status" value="1"/>
</dbReference>
<dbReference type="PANTHER" id="PTHR11410:SF0">
    <property type="entry name" value="ATP SYNTHASE SUBUNIT A"/>
    <property type="match status" value="1"/>
</dbReference>
<accession>A0A1Y2LC82</accession>
<name>A0A1Y2LC82_9PROT</name>
<keyword evidence="10 11" id="KW-0066">ATP synthesis</keyword>
<sequence length="240" mass="26427">MAGPLEQFEIKPLAELSVAGIDVSFTNSALWMVLAAVLVTCFMTLSMRRGALVPGRWQGAAEVMYEFVANMLKDNVGTAGRKYFPFIFTLFMFVMFGNLLGMIPHSFTFTSHIAVNFALALVIFVGVTVIGFMRHGTHYFRMFFPEGAPIATAIILIPIEIISYFSRPFSLAIRLFANMTVGHIMLKVIGGFVGLIGILGVLPFALLTGITVLEFGIAALQAYVFTILTCIYLHDAIHMH</sequence>
<evidence type="ECO:0000256" key="3">
    <source>
        <dbReference type="ARBA" id="ARBA00022448"/>
    </source>
</evidence>
<dbReference type="NCBIfam" id="NF004482">
    <property type="entry name" value="PRK05815.2-4"/>
    <property type="match status" value="1"/>
</dbReference>
<reference evidence="13 14" key="1">
    <citation type="submission" date="2014-03" db="EMBL/GenBank/DDBJ databases">
        <title>The draft genome sequence of Thalassospira alkalitolerans JCM 18968.</title>
        <authorList>
            <person name="Lai Q."/>
            <person name="Shao Z."/>
        </authorList>
    </citation>
    <scope>NUCLEOTIDE SEQUENCE [LARGE SCALE GENOMIC DNA]</scope>
    <source>
        <strain evidence="13 14">JCM 18968</strain>
    </source>
</reference>
<evidence type="ECO:0000313" key="14">
    <source>
        <dbReference type="Proteomes" id="UP000193396"/>
    </source>
</evidence>
<dbReference type="InterPro" id="IPR000568">
    <property type="entry name" value="ATP_synth_F0_asu"/>
</dbReference>
<dbReference type="EMBL" id="JFKB01000009">
    <property type="protein sequence ID" value="OSQ47082.1"/>
    <property type="molecule type" value="Genomic_DNA"/>
</dbReference>
<feature type="transmembrane region" description="Helical" evidence="11">
    <location>
        <begin position="215"/>
        <end position="234"/>
    </location>
</feature>
<dbReference type="GO" id="GO:0046933">
    <property type="term" value="F:proton-transporting ATP synthase activity, rotational mechanism"/>
    <property type="evidence" value="ECO:0007669"/>
    <property type="project" value="UniProtKB-UniRule"/>
</dbReference>
<feature type="transmembrane region" description="Helical" evidence="11">
    <location>
        <begin position="109"/>
        <end position="131"/>
    </location>
</feature>
<evidence type="ECO:0000256" key="11">
    <source>
        <dbReference type="HAMAP-Rule" id="MF_01393"/>
    </source>
</evidence>
<evidence type="ECO:0000256" key="8">
    <source>
        <dbReference type="ARBA" id="ARBA00023065"/>
    </source>
</evidence>
<evidence type="ECO:0000256" key="6">
    <source>
        <dbReference type="ARBA" id="ARBA00022781"/>
    </source>
</evidence>
<keyword evidence="9 11" id="KW-0472">Membrane</keyword>
<feature type="transmembrane region" description="Helical" evidence="11">
    <location>
        <begin position="29"/>
        <end position="47"/>
    </location>
</feature>
<evidence type="ECO:0000256" key="2">
    <source>
        <dbReference type="ARBA" id="ARBA00006810"/>
    </source>
</evidence>
<evidence type="ECO:0000256" key="1">
    <source>
        <dbReference type="ARBA" id="ARBA00004141"/>
    </source>
</evidence>
<proteinExistence type="inferred from homology"/>
<keyword evidence="11" id="KW-1003">Cell membrane</keyword>
<comment type="function">
    <text evidence="11 12">Key component of the proton channel; it plays a direct role in the translocation of protons across the membrane.</text>
</comment>
<dbReference type="InterPro" id="IPR045083">
    <property type="entry name" value="ATP_synth_F0_asu_bact/mt"/>
</dbReference>
<dbReference type="PROSITE" id="PS00449">
    <property type="entry name" value="ATPASE_A"/>
    <property type="match status" value="1"/>
</dbReference>
<dbReference type="OrthoDB" id="9809130at2"/>
<organism evidence="13 14">
    <name type="scientific">Thalassospira alkalitolerans</name>
    <dbReference type="NCBI Taxonomy" id="1293890"/>
    <lineage>
        <taxon>Bacteria</taxon>
        <taxon>Pseudomonadati</taxon>
        <taxon>Pseudomonadota</taxon>
        <taxon>Alphaproteobacteria</taxon>
        <taxon>Rhodospirillales</taxon>
        <taxon>Thalassospiraceae</taxon>
        <taxon>Thalassospira</taxon>
    </lineage>
</organism>
<evidence type="ECO:0000256" key="9">
    <source>
        <dbReference type="ARBA" id="ARBA00023136"/>
    </source>
</evidence>
<evidence type="ECO:0000256" key="7">
    <source>
        <dbReference type="ARBA" id="ARBA00022989"/>
    </source>
</evidence>
<dbReference type="Proteomes" id="UP000193396">
    <property type="component" value="Unassembled WGS sequence"/>
</dbReference>
<evidence type="ECO:0000313" key="13">
    <source>
        <dbReference type="EMBL" id="OSQ47082.1"/>
    </source>
</evidence>
<feature type="transmembrane region" description="Helical" evidence="11">
    <location>
        <begin position="83"/>
        <end position="103"/>
    </location>
</feature>